<reference evidence="7 8" key="1">
    <citation type="journal article" date="2019" name="Environ. Microbiol.">
        <title>Species interactions and distinct microbial communities in high Arctic permafrost affected cryosols are associated with the CH4 and CO2 gas fluxes.</title>
        <authorList>
            <person name="Altshuler I."/>
            <person name="Hamel J."/>
            <person name="Turney S."/>
            <person name="Magnuson E."/>
            <person name="Levesque R."/>
            <person name="Greer C."/>
            <person name="Whyte L.G."/>
        </authorList>
    </citation>
    <scope>NUCLEOTIDE SEQUENCE [LARGE SCALE GENOMIC DNA]</scope>
    <source>
        <strain evidence="7 8">E4</strain>
    </source>
</reference>
<dbReference type="InterPro" id="IPR050857">
    <property type="entry name" value="D-2-hydroxyacid_DH"/>
</dbReference>
<comment type="similarity">
    <text evidence="1 4">Belongs to the D-isomer specific 2-hydroxyacid dehydrogenase family.</text>
</comment>
<dbReference type="InterPro" id="IPR006140">
    <property type="entry name" value="D-isomer_DH_NAD-bd"/>
</dbReference>
<dbReference type="GO" id="GO:0016616">
    <property type="term" value="F:oxidoreductase activity, acting on the CH-OH group of donors, NAD or NADP as acceptor"/>
    <property type="evidence" value="ECO:0007669"/>
    <property type="project" value="InterPro"/>
</dbReference>
<evidence type="ECO:0000313" key="8">
    <source>
        <dbReference type="Proteomes" id="UP000317663"/>
    </source>
</evidence>
<keyword evidence="3" id="KW-0520">NAD</keyword>
<dbReference type="CDD" id="cd12169">
    <property type="entry name" value="PGDH_like_1"/>
    <property type="match status" value="1"/>
</dbReference>
<evidence type="ECO:0000259" key="6">
    <source>
        <dbReference type="Pfam" id="PF02826"/>
    </source>
</evidence>
<dbReference type="GO" id="GO:0051287">
    <property type="term" value="F:NAD binding"/>
    <property type="evidence" value="ECO:0007669"/>
    <property type="project" value="InterPro"/>
</dbReference>
<evidence type="ECO:0000256" key="2">
    <source>
        <dbReference type="ARBA" id="ARBA00023002"/>
    </source>
</evidence>
<dbReference type="PANTHER" id="PTHR42789">
    <property type="entry name" value="D-ISOMER SPECIFIC 2-HYDROXYACID DEHYDROGENASE FAMILY PROTEIN (AFU_ORTHOLOGUE AFUA_6G10090)"/>
    <property type="match status" value="1"/>
</dbReference>
<dbReference type="Gene3D" id="3.40.50.720">
    <property type="entry name" value="NAD(P)-binding Rossmann-like Domain"/>
    <property type="match status" value="2"/>
</dbReference>
<evidence type="ECO:0000313" key="7">
    <source>
        <dbReference type="EMBL" id="TPG57634.1"/>
    </source>
</evidence>
<evidence type="ECO:0000256" key="1">
    <source>
        <dbReference type="ARBA" id="ARBA00005854"/>
    </source>
</evidence>
<dbReference type="OrthoDB" id="9805416at2"/>
<gene>
    <name evidence="7" type="ORF">EAH77_20685</name>
</gene>
<organism evidence="7 8">
    <name type="scientific">Ewingella americana</name>
    <dbReference type="NCBI Taxonomy" id="41202"/>
    <lineage>
        <taxon>Bacteria</taxon>
        <taxon>Pseudomonadati</taxon>
        <taxon>Pseudomonadota</taxon>
        <taxon>Gammaproteobacteria</taxon>
        <taxon>Enterobacterales</taxon>
        <taxon>Yersiniaceae</taxon>
        <taxon>Ewingella</taxon>
    </lineage>
</organism>
<sequence>MSAKIHCAILDDYQHVALSFADWSPLKERVEMQVLSEHIADETELAAAIIDAEIVIIMRERTPFSASLLARLPNLKLLITSGMRNASIDMAAAKSRGVTVCGTGSGGSAPVEMTWALILGLARHLVEENNALRHNGPWQNTVGFGLSGKRLGLIGLGKIGQKMAVIAQAFGMHVVAWSQNLTAERAAECGVDFAASKEALLATSDVVSIHLVLSERTRGLLDAADLALMKPSGLLINTSRAAIVDQPALIAALKACKIGGAGLDVFDVEPLPANHPLRTLPNVLATPHLGYVADGNYQTYFTEAVDDIEAFLAGEPVRVLS</sequence>
<dbReference type="InterPro" id="IPR036291">
    <property type="entry name" value="NAD(P)-bd_dom_sf"/>
</dbReference>
<dbReference type="PANTHER" id="PTHR42789:SF1">
    <property type="entry name" value="D-ISOMER SPECIFIC 2-HYDROXYACID DEHYDROGENASE FAMILY PROTEIN (AFU_ORTHOLOGUE AFUA_6G10090)"/>
    <property type="match status" value="1"/>
</dbReference>
<dbReference type="InterPro" id="IPR006139">
    <property type="entry name" value="D-isomer_2_OHA_DH_cat_dom"/>
</dbReference>
<comment type="caution">
    <text evidence="7">The sequence shown here is derived from an EMBL/GenBank/DDBJ whole genome shotgun (WGS) entry which is preliminary data.</text>
</comment>
<proteinExistence type="inferred from homology"/>
<accession>A0A502G791</accession>
<feature type="domain" description="D-isomer specific 2-hydroxyacid dehydrogenase NAD-binding" evidence="6">
    <location>
        <begin position="116"/>
        <end position="290"/>
    </location>
</feature>
<dbReference type="RefSeq" id="WP_140474665.1">
    <property type="nucleotide sequence ID" value="NZ_RCZD01000013.1"/>
</dbReference>
<protein>
    <submittedName>
        <fullName evidence="7">D-2-hydroxyacid dehydrogenase family protein</fullName>
    </submittedName>
</protein>
<dbReference type="SUPFAM" id="SSF51735">
    <property type="entry name" value="NAD(P)-binding Rossmann-fold domains"/>
    <property type="match status" value="1"/>
</dbReference>
<keyword evidence="2 4" id="KW-0560">Oxidoreductase</keyword>
<evidence type="ECO:0000256" key="3">
    <source>
        <dbReference type="ARBA" id="ARBA00023027"/>
    </source>
</evidence>
<evidence type="ECO:0000259" key="5">
    <source>
        <dbReference type="Pfam" id="PF00389"/>
    </source>
</evidence>
<name>A0A502G791_9GAMM</name>
<feature type="domain" description="D-isomer specific 2-hydroxyacid dehydrogenase catalytic" evidence="5">
    <location>
        <begin position="23"/>
        <end position="317"/>
    </location>
</feature>
<evidence type="ECO:0000256" key="4">
    <source>
        <dbReference type="RuleBase" id="RU003719"/>
    </source>
</evidence>
<dbReference type="Pfam" id="PF02826">
    <property type="entry name" value="2-Hacid_dh_C"/>
    <property type="match status" value="1"/>
</dbReference>
<dbReference type="SUPFAM" id="SSF52283">
    <property type="entry name" value="Formate/glycerate dehydrogenase catalytic domain-like"/>
    <property type="match status" value="1"/>
</dbReference>
<dbReference type="Proteomes" id="UP000317663">
    <property type="component" value="Unassembled WGS sequence"/>
</dbReference>
<dbReference type="EMBL" id="RCZD01000013">
    <property type="protein sequence ID" value="TPG57634.1"/>
    <property type="molecule type" value="Genomic_DNA"/>
</dbReference>
<dbReference type="AlphaFoldDB" id="A0A502G791"/>
<keyword evidence="8" id="KW-1185">Reference proteome</keyword>
<dbReference type="Pfam" id="PF00389">
    <property type="entry name" value="2-Hacid_dh"/>
    <property type="match status" value="1"/>
</dbReference>